<evidence type="ECO:0000256" key="5">
    <source>
        <dbReference type="ARBA" id="ARBA00013189"/>
    </source>
</evidence>
<dbReference type="NCBIfam" id="TIGR01179">
    <property type="entry name" value="galE"/>
    <property type="match status" value="1"/>
</dbReference>
<comment type="caution">
    <text evidence="13">The sequence shown here is derived from an EMBL/GenBank/DDBJ whole genome shotgun (WGS) entry which is preliminary data.</text>
</comment>
<evidence type="ECO:0000256" key="8">
    <source>
        <dbReference type="ARBA" id="ARBA00023235"/>
    </source>
</evidence>
<keyword evidence="7" id="KW-0520">NAD</keyword>
<dbReference type="RefSeq" id="WP_229382644.1">
    <property type="nucleotide sequence ID" value="NZ_JAGTTN010000001.1"/>
</dbReference>
<comment type="catalytic activity">
    <reaction evidence="1">
        <text>UDP-alpha-D-glucose = UDP-alpha-D-galactose</text>
        <dbReference type="Rhea" id="RHEA:22168"/>
        <dbReference type="ChEBI" id="CHEBI:58885"/>
        <dbReference type="ChEBI" id="CHEBI:66914"/>
        <dbReference type="EC" id="5.1.3.2"/>
    </reaction>
</comment>
<reference evidence="13" key="1">
    <citation type="submission" date="2021-04" db="EMBL/GenBank/DDBJ databases">
        <title>Microbacterium tenobrionis sp. nov. and Microbacterium allomyrinae sp. nov., isolated from larvae of Tenobrio molitor and Allomyrina dichotoma, respectively.</title>
        <authorList>
            <person name="Lee S.D."/>
        </authorList>
    </citation>
    <scope>NUCLEOTIDE SEQUENCE</scope>
    <source>
        <strain evidence="13">BWT-G7</strain>
    </source>
</reference>
<dbReference type="Gene3D" id="3.40.50.720">
    <property type="entry name" value="NAD(P)-binding Rossmann-like Domain"/>
    <property type="match status" value="1"/>
</dbReference>
<evidence type="ECO:0000313" key="14">
    <source>
        <dbReference type="Proteomes" id="UP001139354"/>
    </source>
</evidence>
<proteinExistence type="inferred from homology"/>
<dbReference type="EC" id="5.1.3.2" evidence="5"/>
<comment type="pathway">
    <text evidence="3">Carbohydrate metabolism; galactose metabolism.</text>
</comment>
<dbReference type="InterPro" id="IPR005886">
    <property type="entry name" value="UDP_G4E"/>
</dbReference>
<evidence type="ECO:0000259" key="12">
    <source>
        <dbReference type="Pfam" id="PF01370"/>
    </source>
</evidence>
<evidence type="ECO:0000256" key="1">
    <source>
        <dbReference type="ARBA" id="ARBA00000083"/>
    </source>
</evidence>
<dbReference type="PANTHER" id="PTHR43725">
    <property type="entry name" value="UDP-GLUCOSE 4-EPIMERASE"/>
    <property type="match status" value="1"/>
</dbReference>
<dbReference type="GO" id="GO:0003978">
    <property type="term" value="F:UDP-glucose 4-epimerase activity"/>
    <property type="evidence" value="ECO:0007669"/>
    <property type="project" value="UniProtKB-EC"/>
</dbReference>
<keyword evidence="9" id="KW-0119">Carbohydrate metabolism</keyword>
<evidence type="ECO:0000256" key="11">
    <source>
        <dbReference type="ARBA" id="ARBA00033067"/>
    </source>
</evidence>
<evidence type="ECO:0000256" key="10">
    <source>
        <dbReference type="ARBA" id="ARBA00031367"/>
    </source>
</evidence>
<evidence type="ECO:0000256" key="7">
    <source>
        <dbReference type="ARBA" id="ARBA00023027"/>
    </source>
</evidence>
<keyword evidence="8 13" id="KW-0413">Isomerase</keyword>
<dbReference type="Pfam" id="PF01370">
    <property type="entry name" value="Epimerase"/>
    <property type="match status" value="1"/>
</dbReference>
<evidence type="ECO:0000256" key="6">
    <source>
        <dbReference type="ARBA" id="ARBA00018569"/>
    </source>
</evidence>
<dbReference type="Gene3D" id="3.90.25.10">
    <property type="entry name" value="UDP-galactose 4-epimerase, domain 1"/>
    <property type="match status" value="1"/>
</dbReference>
<comment type="similarity">
    <text evidence="4">Belongs to the NAD(P)-dependent epimerase/dehydratase family.</text>
</comment>
<dbReference type="SUPFAM" id="SSF51735">
    <property type="entry name" value="NAD(P)-binding Rossmann-fold domains"/>
    <property type="match status" value="1"/>
</dbReference>
<dbReference type="EMBL" id="JAGTTN010000001">
    <property type="protein sequence ID" value="MCC2030743.1"/>
    <property type="molecule type" value="Genomic_DNA"/>
</dbReference>
<comment type="cofactor">
    <cofactor evidence="2">
        <name>NAD(+)</name>
        <dbReference type="ChEBI" id="CHEBI:57540"/>
    </cofactor>
</comment>
<gene>
    <name evidence="13" type="primary">galE</name>
    <name evidence="13" type="ORF">KEC57_00930</name>
</gene>
<dbReference type="PANTHER" id="PTHR43725:SF53">
    <property type="entry name" value="UDP-ARABINOSE 4-EPIMERASE 1"/>
    <property type="match status" value="1"/>
</dbReference>
<sequence>MSVLVTGGAGYIGGHVVAGLTSRGESVVVIDDLSTGVPERVAGLVFSVCDLASDDAPAQVEAILREHDVRAVVHLAAKKQVGESAQRPAWYYRENVGGLANLLLAMESARVSNLVFSSSAAVYGNGTGVPARESDAADPINPYGRTKLAGEWMVRDAVRAGWLRAVSLRYFNVAGAGNDLSADRFATNLVPIVFERLIAGEAPRVFGDDYPTPDGTCVRDYVHVVDLADAHVAVLDALSAGRAMPAELNVGTGVGRSVLEVLEMIRDVTGHATTPAIEPRRIGDPAALVADSSLIHAELGWSAKFGLREIITSAWSGFRAPRVSG</sequence>
<evidence type="ECO:0000256" key="3">
    <source>
        <dbReference type="ARBA" id="ARBA00004947"/>
    </source>
</evidence>
<evidence type="ECO:0000256" key="4">
    <source>
        <dbReference type="ARBA" id="ARBA00007637"/>
    </source>
</evidence>
<protein>
    <recommendedName>
        <fullName evidence="6">UDP-glucose 4-epimerase</fullName>
        <ecNumber evidence="5">5.1.3.2</ecNumber>
    </recommendedName>
    <alternativeName>
        <fullName evidence="11">Galactowaldenase</fullName>
    </alternativeName>
    <alternativeName>
        <fullName evidence="10">UDP-galactose 4-epimerase</fullName>
    </alternativeName>
</protein>
<feature type="domain" description="NAD-dependent epimerase/dehydratase" evidence="12">
    <location>
        <begin position="3"/>
        <end position="251"/>
    </location>
</feature>
<dbReference type="Proteomes" id="UP001139354">
    <property type="component" value="Unassembled WGS sequence"/>
</dbReference>
<evidence type="ECO:0000313" key="13">
    <source>
        <dbReference type="EMBL" id="MCC2030743.1"/>
    </source>
</evidence>
<dbReference type="InterPro" id="IPR001509">
    <property type="entry name" value="Epimerase_deHydtase"/>
</dbReference>
<dbReference type="AlphaFoldDB" id="A0A9X1LSC1"/>
<accession>A0A9X1LSC1</accession>
<dbReference type="GO" id="GO:0033499">
    <property type="term" value="P:galactose catabolic process via UDP-galactose, Leloir pathway"/>
    <property type="evidence" value="ECO:0007669"/>
    <property type="project" value="TreeGrafter"/>
</dbReference>
<keyword evidence="14" id="KW-1185">Reference proteome</keyword>
<evidence type="ECO:0000256" key="9">
    <source>
        <dbReference type="ARBA" id="ARBA00023277"/>
    </source>
</evidence>
<dbReference type="InterPro" id="IPR036291">
    <property type="entry name" value="NAD(P)-bd_dom_sf"/>
</dbReference>
<evidence type="ECO:0000256" key="2">
    <source>
        <dbReference type="ARBA" id="ARBA00001911"/>
    </source>
</evidence>
<name>A0A9X1LSC1_9MICO</name>
<organism evidence="13 14">
    <name type="scientific">Microbacterium allomyrinae</name>
    <dbReference type="NCBI Taxonomy" id="2830666"/>
    <lineage>
        <taxon>Bacteria</taxon>
        <taxon>Bacillati</taxon>
        <taxon>Actinomycetota</taxon>
        <taxon>Actinomycetes</taxon>
        <taxon>Micrococcales</taxon>
        <taxon>Microbacteriaceae</taxon>
        <taxon>Microbacterium</taxon>
    </lineage>
</organism>